<comment type="similarity">
    <text evidence="6">Belongs to the ABC-4 integral membrane protein family.</text>
</comment>
<comment type="caution">
    <text evidence="9">The sequence shown here is derived from an EMBL/GenBank/DDBJ whole genome shotgun (WGS) entry which is preliminary data.</text>
</comment>
<feature type="transmembrane region" description="Helical" evidence="7">
    <location>
        <begin position="95"/>
        <end position="122"/>
    </location>
</feature>
<dbReference type="EMBL" id="BARS01019742">
    <property type="protein sequence ID" value="GAF94249.1"/>
    <property type="molecule type" value="Genomic_DNA"/>
</dbReference>
<keyword evidence="5 7" id="KW-0472">Membrane</keyword>
<dbReference type="AlphaFoldDB" id="X0TLX3"/>
<dbReference type="GO" id="GO:0022857">
    <property type="term" value="F:transmembrane transporter activity"/>
    <property type="evidence" value="ECO:0007669"/>
    <property type="project" value="TreeGrafter"/>
</dbReference>
<evidence type="ECO:0000256" key="7">
    <source>
        <dbReference type="SAM" id="Phobius"/>
    </source>
</evidence>
<comment type="subcellular location">
    <subcellularLocation>
        <location evidence="1">Cell membrane</location>
        <topology evidence="1">Multi-pass membrane protein</topology>
    </subcellularLocation>
</comment>
<gene>
    <name evidence="9" type="ORF">S01H1_31940</name>
</gene>
<feature type="transmembrane region" description="Helical" evidence="7">
    <location>
        <begin position="143"/>
        <end position="167"/>
    </location>
</feature>
<name>X0TLX3_9ZZZZ</name>
<keyword evidence="2" id="KW-1003">Cell membrane</keyword>
<evidence type="ECO:0000256" key="2">
    <source>
        <dbReference type="ARBA" id="ARBA00022475"/>
    </source>
</evidence>
<dbReference type="PANTHER" id="PTHR30572">
    <property type="entry name" value="MEMBRANE COMPONENT OF TRANSPORTER-RELATED"/>
    <property type="match status" value="1"/>
</dbReference>
<dbReference type="GO" id="GO:0005886">
    <property type="term" value="C:plasma membrane"/>
    <property type="evidence" value="ECO:0007669"/>
    <property type="project" value="UniProtKB-SubCell"/>
</dbReference>
<keyword evidence="3 7" id="KW-0812">Transmembrane</keyword>
<proteinExistence type="inferred from homology"/>
<evidence type="ECO:0000256" key="4">
    <source>
        <dbReference type="ARBA" id="ARBA00022989"/>
    </source>
</evidence>
<keyword evidence="4 7" id="KW-1133">Transmembrane helix</keyword>
<evidence type="ECO:0000256" key="3">
    <source>
        <dbReference type="ARBA" id="ARBA00022692"/>
    </source>
</evidence>
<evidence type="ECO:0000256" key="6">
    <source>
        <dbReference type="ARBA" id="ARBA00038076"/>
    </source>
</evidence>
<evidence type="ECO:0000256" key="5">
    <source>
        <dbReference type="ARBA" id="ARBA00023136"/>
    </source>
</evidence>
<reference evidence="9" key="1">
    <citation type="journal article" date="2014" name="Front. Microbiol.">
        <title>High frequency of phylogenetically diverse reductive dehalogenase-homologous genes in deep subseafloor sedimentary metagenomes.</title>
        <authorList>
            <person name="Kawai M."/>
            <person name="Futagami T."/>
            <person name="Toyoda A."/>
            <person name="Takaki Y."/>
            <person name="Nishi S."/>
            <person name="Hori S."/>
            <person name="Arai W."/>
            <person name="Tsubouchi T."/>
            <person name="Morono Y."/>
            <person name="Uchiyama I."/>
            <person name="Ito T."/>
            <person name="Fujiyama A."/>
            <person name="Inagaki F."/>
            <person name="Takami H."/>
        </authorList>
    </citation>
    <scope>NUCLEOTIDE SEQUENCE</scope>
    <source>
        <strain evidence="9">Expedition CK06-06</strain>
    </source>
</reference>
<dbReference type="InterPro" id="IPR050250">
    <property type="entry name" value="Macrolide_Exporter_MacB"/>
</dbReference>
<sequence>MNGVKFRVVGFQEIKGSTLGDDQDNRVIIPISTAQTVLGRGNPDYIMMNATARNTIGRARLEVTRIMKARHRGQEDFQVLDQAEILRMVNRVLGIMTAVVGGIGGISLVVGGIGIMNIMLVSVTERTREIGLRKAVGARERDILRQFLIEAAALSLLGGAIGIAIGWCGSLALSAVWEALPSRVTPLAVLVAFAFSAAVGIFSGAYPAYRAAKLDPIEALRHE</sequence>
<evidence type="ECO:0000259" key="8">
    <source>
        <dbReference type="Pfam" id="PF02687"/>
    </source>
</evidence>
<evidence type="ECO:0000256" key="1">
    <source>
        <dbReference type="ARBA" id="ARBA00004651"/>
    </source>
</evidence>
<organism evidence="9">
    <name type="scientific">marine sediment metagenome</name>
    <dbReference type="NCBI Taxonomy" id="412755"/>
    <lineage>
        <taxon>unclassified sequences</taxon>
        <taxon>metagenomes</taxon>
        <taxon>ecological metagenomes</taxon>
    </lineage>
</organism>
<feature type="transmembrane region" description="Helical" evidence="7">
    <location>
        <begin position="187"/>
        <end position="209"/>
    </location>
</feature>
<dbReference type="PANTHER" id="PTHR30572:SF4">
    <property type="entry name" value="ABC TRANSPORTER PERMEASE YTRF"/>
    <property type="match status" value="1"/>
</dbReference>
<dbReference type="InterPro" id="IPR003838">
    <property type="entry name" value="ABC3_permease_C"/>
</dbReference>
<dbReference type="Pfam" id="PF02687">
    <property type="entry name" value="FtsX"/>
    <property type="match status" value="1"/>
</dbReference>
<feature type="domain" description="ABC3 transporter permease C-terminal" evidence="8">
    <location>
        <begin position="103"/>
        <end position="216"/>
    </location>
</feature>
<protein>
    <recommendedName>
        <fullName evidence="8">ABC3 transporter permease C-terminal domain-containing protein</fullName>
    </recommendedName>
</protein>
<accession>X0TLX3</accession>
<evidence type="ECO:0000313" key="9">
    <source>
        <dbReference type="EMBL" id="GAF94249.1"/>
    </source>
</evidence>